<organism evidence="3 4">
    <name type="scientific">Selenomonas ruminantium</name>
    <dbReference type="NCBI Taxonomy" id="971"/>
    <lineage>
        <taxon>Bacteria</taxon>
        <taxon>Bacillati</taxon>
        <taxon>Bacillota</taxon>
        <taxon>Negativicutes</taxon>
        <taxon>Selenomonadales</taxon>
        <taxon>Selenomonadaceae</taxon>
        <taxon>Selenomonas</taxon>
    </lineage>
</organism>
<dbReference type="Gene3D" id="3.40.50.720">
    <property type="entry name" value="NAD(P)-binding Rossmann-like Domain"/>
    <property type="match status" value="1"/>
</dbReference>
<dbReference type="InterPro" id="IPR029044">
    <property type="entry name" value="Nucleotide-diphossugar_trans"/>
</dbReference>
<dbReference type="InterPro" id="IPR001173">
    <property type="entry name" value="Glyco_trans_2-like"/>
</dbReference>
<name>A0A1H0S2L5_SELRU</name>
<evidence type="ECO:0000259" key="2">
    <source>
        <dbReference type="Pfam" id="PF08484"/>
    </source>
</evidence>
<dbReference type="PANTHER" id="PTHR22916:SF3">
    <property type="entry name" value="UDP-GLCNAC:BETAGAL BETA-1,3-N-ACETYLGLUCOSAMINYLTRANSFERASE-LIKE PROTEIN 1"/>
    <property type="match status" value="1"/>
</dbReference>
<dbReference type="AlphaFoldDB" id="A0A1H0S2L5"/>
<dbReference type="InterPro" id="IPR013691">
    <property type="entry name" value="MeTrfase_14"/>
</dbReference>
<dbReference type="Proteomes" id="UP000182412">
    <property type="component" value="Unassembled WGS sequence"/>
</dbReference>
<protein>
    <submittedName>
        <fullName evidence="3">Glycosyltransferase involved in cell wall bisynthesis</fullName>
    </submittedName>
</protein>
<dbReference type="GO" id="GO:0016758">
    <property type="term" value="F:hexosyltransferase activity"/>
    <property type="evidence" value="ECO:0007669"/>
    <property type="project" value="UniProtKB-ARBA"/>
</dbReference>
<proteinExistence type="predicted"/>
<dbReference type="PANTHER" id="PTHR22916">
    <property type="entry name" value="GLYCOSYLTRANSFERASE"/>
    <property type="match status" value="1"/>
</dbReference>
<evidence type="ECO:0000313" key="4">
    <source>
        <dbReference type="Proteomes" id="UP000182412"/>
    </source>
</evidence>
<evidence type="ECO:0000313" key="3">
    <source>
        <dbReference type="EMBL" id="SDP35887.1"/>
    </source>
</evidence>
<dbReference type="Pfam" id="PF00535">
    <property type="entry name" value="Glycos_transf_2"/>
    <property type="match status" value="1"/>
</dbReference>
<dbReference type="EMBL" id="FNJQ01000015">
    <property type="protein sequence ID" value="SDP35887.1"/>
    <property type="molecule type" value="Genomic_DNA"/>
</dbReference>
<feature type="domain" description="C-methyltransferase" evidence="2">
    <location>
        <begin position="350"/>
        <end position="415"/>
    </location>
</feature>
<dbReference type="Gene3D" id="3.90.550.10">
    <property type="entry name" value="Spore Coat Polysaccharide Biosynthesis Protein SpsA, Chain A"/>
    <property type="match status" value="1"/>
</dbReference>
<evidence type="ECO:0000259" key="1">
    <source>
        <dbReference type="Pfam" id="PF00535"/>
    </source>
</evidence>
<dbReference type="InterPro" id="IPR029063">
    <property type="entry name" value="SAM-dependent_MTases_sf"/>
</dbReference>
<gene>
    <name evidence="3" type="ORF">SAMN05216366_11530</name>
</gene>
<keyword evidence="3" id="KW-0808">Transferase</keyword>
<reference evidence="3 4" key="1">
    <citation type="submission" date="2016-10" db="EMBL/GenBank/DDBJ databases">
        <authorList>
            <person name="de Groot N.N."/>
        </authorList>
    </citation>
    <scope>NUCLEOTIDE SEQUENCE [LARGE SCALE GENOMIC DNA]</scope>
    <source>
        <strain evidence="3 4">S137</strain>
    </source>
</reference>
<accession>A0A1H0S2L5</accession>
<dbReference type="SUPFAM" id="SSF53335">
    <property type="entry name" value="S-adenosyl-L-methionine-dependent methyltransferases"/>
    <property type="match status" value="1"/>
</dbReference>
<sequence>MSDTNITVSVILTTYNQEKYIGKAVESILAQKVDFPIEILIGEDCSTDGTAEVLRGYEKKYPGKFRIFYREKNLGANRNTYELDLCAKGKYIAGLEGDDYWSDPYKLQKQVDFLESHPEYYTCAHAFIYVDENGDFIDESDISAFDKRFWYGFNGEFTVQDFMQNKLPAQGGTWVYHNFFLEDKDTSIIYKADPFVGDWTYLLLLLSHGRFFVMTDKMSCYRRNMHGKGDSWNSSQGSNQFHFYDSFIYQVNLERYAREVLNIPLDLRVSKTPLFYYMVNYLFQMPSLGRWNCVMKMLKRTPEKFYYFKLLIKSMYLSTIYPSIRNTDPPRPDESIYNKLNKTWDDFYKAADGKEIVIYGAGGGARDILNQYYDRFKAKYIVDRNERKKGKYIFGRRICSLDSLADEDPNKIVILISTGMYYREIVPTLEKMGFNDYYVYQLMEIKKWRYKFLFWFDSKDRIIL</sequence>
<dbReference type="Pfam" id="PF08484">
    <property type="entry name" value="Methyltransf_14"/>
    <property type="match status" value="1"/>
</dbReference>
<dbReference type="SUPFAM" id="SSF53448">
    <property type="entry name" value="Nucleotide-diphospho-sugar transferases"/>
    <property type="match status" value="1"/>
</dbReference>
<feature type="domain" description="Glycosyltransferase 2-like" evidence="1">
    <location>
        <begin position="9"/>
        <end position="172"/>
    </location>
</feature>
<dbReference type="RefSeq" id="WP_074572284.1">
    <property type="nucleotide sequence ID" value="NZ_FNJQ01000015.1"/>
</dbReference>